<dbReference type="PaxDb" id="5507-FOXG_06053P0"/>
<evidence type="ECO:0000256" key="13">
    <source>
        <dbReference type="ARBA" id="ARBA00031017"/>
    </source>
</evidence>
<evidence type="ECO:0000256" key="2">
    <source>
        <dbReference type="ARBA" id="ARBA00004760"/>
    </source>
</evidence>
<dbReference type="GO" id="GO:0016020">
    <property type="term" value="C:membrane"/>
    <property type="evidence" value="ECO:0007669"/>
    <property type="project" value="UniProtKB-SubCell"/>
</dbReference>
<dbReference type="InterPro" id="IPR052427">
    <property type="entry name" value="Glycosyltrans_GT2/GT47"/>
</dbReference>
<dbReference type="EMBL" id="AFQF01001730">
    <property type="protein sequence ID" value="EGU84004.1"/>
    <property type="molecule type" value="Genomic_DNA"/>
</dbReference>
<reference evidence="17" key="1">
    <citation type="journal article" date="2012" name="Mol. Plant Microbe Interact.">
        <title>A highly conserved effector in Fusarium oxysporum is required for full virulence on Arabidopsis.</title>
        <authorList>
            <person name="Thatcher L.F."/>
            <person name="Gardiner D.M."/>
            <person name="Kazan K."/>
            <person name="Manners J."/>
        </authorList>
    </citation>
    <scope>NUCLEOTIDE SEQUENCE [LARGE SCALE GENOMIC DNA]</scope>
    <source>
        <strain evidence="17">Fo5176</strain>
    </source>
</reference>
<dbReference type="PANTHER" id="PTHR47844:SF1">
    <property type="entry name" value="EXOSTOSIN-LIKE 2"/>
    <property type="match status" value="1"/>
</dbReference>
<comment type="caution">
    <text evidence="17">The sequence shown here is derived from an EMBL/GenBank/DDBJ whole genome shotgun (WGS) entry which is preliminary data.</text>
</comment>
<evidence type="ECO:0000256" key="3">
    <source>
        <dbReference type="ARBA" id="ARBA00004991"/>
    </source>
</evidence>
<name>F9FGD5_FUSOF</name>
<organism evidence="17">
    <name type="scientific">Fusarium oxysporum (strain Fo5176)</name>
    <name type="common">Fusarium vascular wilt</name>
    <dbReference type="NCBI Taxonomy" id="660025"/>
    <lineage>
        <taxon>Eukaryota</taxon>
        <taxon>Fungi</taxon>
        <taxon>Dikarya</taxon>
        <taxon>Ascomycota</taxon>
        <taxon>Pezizomycotina</taxon>
        <taxon>Sordariomycetes</taxon>
        <taxon>Hypocreomycetidae</taxon>
        <taxon>Hypocreales</taxon>
        <taxon>Nectriaceae</taxon>
        <taxon>Fusarium</taxon>
        <taxon>Fusarium oxysporum species complex</taxon>
    </lineage>
</organism>
<dbReference type="SUPFAM" id="SSF53448">
    <property type="entry name" value="Nucleotide-diphospho-sugar transferases"/>
    <property type="match status" value="1"/>
</dbReference>
<dbReference type="OrthoDB" id="5096213at2759"/>
<keyword evidence="7" id="KW-0328">Glycosyltransferase</keyword>
<evidence type="ECO:0000256" key="11">
    <source>
        <dbReference type="ARBA" id="ARBA00023136"/>
    </source>
</evidence>
<dbReference type="PANTHER" id="PTHR47844">
    <property type="entry name" value="SYNTHASE CPS1, PUTATIVE (AFU_ORTHOLOGUE AFUA_7G02500)-RELATED"/>
    <property type="match status" value="1"/>
</dbReference>
<keyword evidence="8" id="KW-0808">Transferase</keyword>
<dbReference type="InterPro" id="IPR029044">
    <property type="entry name" value="Nucleotide-diphossugar_trans"/>
</dbReference>
<evidence type="ECO:0000256" key="5">
    <source>
        <dbReference type="ARBA" id="ARBA00012699"/>
    </source>
</evidence>
<evidence type="ECO:0000256" key="7">
    <source>
        <dbReference type="ARBA" id="ARBA00022676"/>
    </source>
</evidence>
<feature type="transmembrane region" description="Helical" evidence="16">
    <location>
        <begin position="425"/>
        <end position="449"/>
    </location>
</feature>
<evidence type="ECO:0000256" key="9">
    <source>
        <dbReference type="ARBA" id="ARBA00022692"/>
    </source>
</evidence>
<keyword evidence="11 16" id="KW-0472">Membrane</keyword>
<keyword evidence="12" id="KW-0325">Glycoprotein</keyword>
<protein>
    <recommendedName>
        <fullName evidence="6">Ceramide glucosyltransferase</fullName>
        <ecNumber evidence="5">2.4.1.80</ecNumber>
    </recommendedName>
    <alternativeName>
        <fullName evidence="14">Glucosylceramide synthase</fullName>
    </alternativeName>
    <alternativeName>
        <fullName evidence="15">UDP-glucose ceramide glucosyltransferase</fullName>
    </alternativeName>
    <alternativeName>
        <fullName evidence="13">UDP-glucose:N-acylsphingosine D-glucosyltransferase</fullName>
    </alternativeName>
</protein>
<sequence>MSMNGVVETESPSLASAQLLVQDTSAEAISKNINSGFPVNTTFRLLLRTRRANTNGRNTVAQRPFSTQNNCLAQSKVLVFNNGIHRFFDRAQLLLRFEKEKKQPAPLRMGFSLQVAGPAAIVSVVVLSIIIVIRLTGFAILQYGRRRYPEPHGRLNFPKEISVILTIRDPNDPNLLDYVRSILKNKPEQLFITTSDRQAQHRVDGKLTGLRFAYSATQISVGAVNEPSRRREIAHALASVSTPLTVLTDQGVHWSSRFLESALIPFADSRVGCVTVPMIARKRDGIWGSFWTCLFSCYYGLMAEKNRALNALDSSALFSGSPVLFRTKLAAQMRFKQQFEAEPCLNRWRGVHKADEYLFFNRYLLQEAVHEVPCLVVFQDTPDATVQADRRSIAEFLSEYLQMTRNLWRLSRVMIRQRERNQYPWAFLLTHLSSFASFTLIYEILFVLLVHFTIHLDDDEWIAWGTFGSLLLIFQTVVGAQIVRRITANNYGYDDCSTGTLLALLLVQLAYYVLEVLRLVALATAWKADVELISETDIKARAGDPEALRYHVNGAEEARTEINEPPWISRCMELERPRRALRPLPDFPLFVIEE</sequence>
<keyword evidence="9 16" id="KW-0812">Transmembrane</keyword>
<dbReference type="GO" id="GO:0016757">
    <property type="term" value="F:glycosyltransferase activity"/>
    <property type="evidence" value="ECO:0007669"/>
    <property type="project" value="UniProtKB-KW"/>
</dbReference>
<dbReference type="AlphaFoldDB" id="F9FGD5"/>
<evidence type="ECO:0000256" key="12">
    <source>
        <dbReference type="ARBA" id="ARBA00023180"/>
    </source>
</evidence>
<evidence type="ECO:0000256" key="4">
    <source>
        <dbReference type="ARBA" id="ARBA00006739"/>
    </source>
</evidence>
<accession>F9FGD5</accession>
<feature type="transmembrane region" description="Helical" evidence="16">
    <location>
        <begin position="461"/>
        <end position="483"/>
    </location>
</feature>
<evidence type="ECO:0000256" key="15">
    <source>
        <dbReference type="ARBA" id="ARBA00032575"/>
    </source>
</evidence>
<feature type="transmembrane region" description="Helical" evidence="16">
    <location>
        <begin position="119"/>
        <end position="141"/>
    </location>
</feature>
<evidence type="ECO:0000313" key="17">
    <source>
        <dbReference type="EMBL" id="EGU84004.1"/>
    </source>
</evidence>
<comment type="subcellular location">
    <subcellularLocation>
        <location evidence="1">Membrane</location>
        <topology evidence="1">Multi-pass membrane protein</topology>
    </subcellularLocation>
</comment>
<dbReference type="Pfam" id="PF13506">
    <property type="entry name" value="Glyco_transf_21"/>
    <property type="match status" value="1"/>
</dbReference>
<proteinExistence type="inferred from homology"/>
<comment type="pathway">
    <text evidence="2">Lipid metabolism; sphingolipid metabolism.</text>
</comment>
<dbReference type="EC" id="2.4.1.80" evidence="5"/>
<evidence type="ECO:0000256" key="14">
    <source>
        <dbReference type="ARBA" id="ARBA00031543"/>
    </source>
</evidence>
<dbReference type="STRING" id="660025.F9FGD5"/>
<dbReference type="InterPro" id="IPR025993">
    <property type="entry name" value="Ceramide_glucosylTrfase"/>
</dbReference>
<comment type="pathway">
    <text evidence="3">Sphingolipid metabolism.</text>
</comment>
<evidence type="ECO:0000256" key="10">
    <source>
        <dbReference type="ARBA" id="ARBA00022989"/>
    </source>
</evidence>
<keyword evidence="10 16" id="KW-1133">Transmembrane helix</keyword>
<evidence type="ECO:0000256" key="1">
    <source>
        <dbReference type="ARBA" id="ARBA00004141"/>
    </source>
</evidence>
<evidence type="ECO:0000256" key="8">
    <source>
        <dbReference type="ARBA" id="ARBA00022679"/>
    </source>
</evidence>
<gene>
    <name evidence="17" type="ORF">FOXB_05424</name>
</gene>
<comment type="similarity">
    <text evidence="4">Belongs to the glycosyltransferase 2 family.</text>
</comment>
<evidence type="ECO:0000256" key="16">
    <source>
        <dbReference type="SAM" id="Phobius"/>
    </source>
</evidence>
<evidence type="ECO:0000256" key="6">
    <source>
        <dbReference type="ARBA" id="ARBA00019988"/>
    </source>
</evidence>